<evidence type="ECO:0000313" key="2">
    <source>
        <dbReference type="EMBL" id="ELR24035.1"/>
    </source>
</evidence>
<gene>
    <name evidence="2" type="ORF">ACA1_144260</name>
</gene>
<sequence>MQSSFSLPRLAASRLSTPAATPTHRAKTVVPLVGGACLGLGLWTNNSSQPLSLPHLRSAVATSRRQLSGLFLSDDLHQSIGVNILE</sequence>
<dbReference type="EMBL" id="KB007840">
    <property type="protein sequence ID" value="ELR24035.1"/>
    <property type="molecule type" value="Genomic_DNA"/>
</dbReference>
<proteinExistence type="predicted"/>
<dbReference type="GeneID" id="14925035"/>
<organism evidence="2 3">
    <name type="scientific">Acanthamoeba castellanii (strain ATCC 30010 / Neff)</name>
    <dbReference type="NCBI Taxonomy" id="1257118"/>
    <lineage>
        <taxon>Eukaryota</taxon>
        <taxon>Amoebozoa</taxon>
        <taxon>Discosea</taxon>
        <taxon>Longamoebia</taxon>
        <taxon>Centramoebida</taxon>
        <taxon>Acanthamoebidae</taxon>
        <taxon>Acanthamoeba</taxon>
    </lineage>
</organism>
<accession>L8HFV9</accession>
<dbReference type="KEGG" id="acan:ACA1_144260"/>
<feature type="region of interest" description="Disordered" evidence="1">
    <location>
        <begin position="1"/>
        <end position="24"/>
    </location>
</feature>
<protein>
    <submittedName>
        <fullName evidence="2">Uncharacterized protein</fullName>
    </submittedName>
</protein>
<reference evidence="2 3" key="1">
    <citation type="journal article" date="2013" name="Genome Biol.">
        <title>Genome of Acanthamoeba castellanii highlights extensive lateral gene transfer and early evolution of tyrosine kinase signaling.</title>
        <authorList>
            <person name="Clarke M."/>
            <person name="Lohan A.J."/>
            <person name="Liu B."/>
            <person name="Lagkouvardos I."/>
            <person name="Roy S."/>
            <person name="Zafar N."/>
            <person name="Bertelli C."/>
            <person name="Schilde C."/>
            <person name="Kianianmomeni A."/>
            <person name="Burglin T.R."/>
            <person name="Frech C."/>
            <person name="Turcotte B."/>
            <person name="Kopec K.O."/>
            <person name="Synnott J.M."/>
            <person name="Choo C."/>
            <person name="Paponov I."/>
            <person name="Finkler A."/>
            <person name="Soon Heng Tan C."/>
            <person name="Hutchins A.P."/>
            <person name="Weinmeier T."/>
            <person name="Rattei T."/>
            <person name="Chu J.S."/>
            <person name="Gimenez G."/>
            <person name="Irimia M."/>
            <person name="Rigden D.J."/>
            <person name="Fitzpatrick D.A."/>
            <person name="Lorenzo-Morales J."/>
            <person name="Bateman A."/>
            <person name="Chiu C.H."/>
            <person name="Tang P."/>
            <person name="Hegemann P."/>
            <person name="Fromm H."/>
            <person name="Raoult D."/>
            <person name="Greub G."/>
            <person name="Miranda-Saavedra D."/>
            <person name="Chen N."/>
            <person name="Nash P."/>
            <person name="Ginger M.L."/>
            <person name="Horn M."/>
            <person name="Schaap P."/>
            <person name="Caler L."/>
            <person name="Loftus B."/>
        </authorList>
    </citation>
    <scope>NUCLEOTIDE SEQUENCE [LARGE SCALE GENOMIC DNA]</scope>
    <source>
        <strain evidence="2 3">Neff</strain>
    </source>
</reference>
<dbReference type="Proteomes" id="UP000011083">
    <property type="component" value="Unassembled WGS sequence"/>
</dbReference>
<dbReference type="VEuPathDB" id="AmoebaDB:ACA1_144260"/>
<dbReference type="AlphaFoldDB" id="L8HFV9"/>
<evidence type="ECO:0000313" key="3">
    <source>
        <dbReference type="Proteomes" id="UP000011083"/>
    </source>
</evidence>
<dbReference type="RefSeq" id="XP_004353563.1">
    <property type="nucleotide sequence ID" value="XM_004353511.1"/>
</dbReference>
<keyword evidence="3" id="KW-1185">Reference proteome</keyword>
<name>L8HFV9_ACACF</name>
<evidence type="ECO:0000256" key="1">
    <source>
        <dbReference type="SAM" id="MobiDB-lite"/>
    </source>
</evidence>